<keyword evidence="4" id="KW-1003">Cell membrane</keyword>
<dbReference type="InterPro" id="IPR052192">
    <property type="entry name" value="Insect_Ionotropic_Sensory_Rcpt"/>
</dbReference>
<feature type="transmembrane region" description="Helical" evidence="14">
    <location>
        <begin position="131"/>
        <end position="155"/>
    </location>
</feature>
<reference evidence="16 17" key="2">
    <citation type="submission" date="2019-01" db="EMBL/GenBank/DDBJ databases">
        <title>The decoding of complex shrimp genome reveals the adaptation for benthos swimmer, frequently molting mechanism and breeding impact on genome.</title>
        <authorList>
            <person name="Sun Y."/>
            <person name="Gao Y."/>
            <person name="Yu Y."/>
        </authorList>
    </citation>
    <scope>NUCLEOTIDE SEQUENCE [LARGE SCALE GENOMIC DNA]</scope>
    <source>
        <tissue evidence="16">Muscle</tissue>
    </source>
</reference>
<evidence type="ECO:0000256" key="5">
    <source>
        <dbReference type="ARBA" id="ARBA00022692"/>
    </source>
</evidence>
<evidence type="ECO:0000256" key="2">
    <source>
        <dbReference type="ARBA" id="ARBA00008685"/>
    </source>
</evidence>
<evidence type="ECO:0000256" key="13">
    <source>
        <dbReference type="SAM" id="MobiDB-lite"/>
    </source>
</evidence>
<dbReference type="SMART" id="SM00918">
    <property type="entry name" value="Lig_chan-Glu_bd"/>
    <property type="match status" value="1"/>
</dbReference>
<feature type="region of interest" description="Disordered" evidence="13">
    <location>
        <begin position="268"/>
        <end position="292"/>
    </location>
</feature>
<dbReference type="GO" id="GO:0015276">
    <property type="term" value="F:ligand-gated monoatomic ion channel activity"/>
    <property type="evidence" value="ECO:0007669"/>
    <property type="project" value="InterPro"/>
</dbReference>
<sequence length="292" mass="31852">MSHNASNCLKFCIADWPPYTIFKTWSPPYKVAGSTVDVVNIIAEKLGICYTVVRASDNDWGTALPNGSWSGTLGMLNRGEADMSAVVYSVTDKRKQAVDFSEPVHVDELTIGYLRPVLESDMAGFVKPYTLSMWGVLLAAILIACAVLSCLQNAYDAIRPSDEREGAATASHLENLKSSTLWVFSILLAQSNSWEVKARFLAGVWLLMVFVVATVYRSNLMAMLISPKVKLPFDSLEELSLTDITVWAPTGSLFHDAMNAGAGAAASVPGEARGHEQDMEEEENDTGEMTRT</sequence>
<dbReference type="Proteomes" id="UP000283509">
    <property type="component" value="Unassembled WGS sequence"/>
</dbReference>
<keyword evidence="12" id="KW-0407">Ion channel</keyword>
<name>A0A3R7PP02_PENVA</name>
<evidence type="ECO:0000313" key="16">
    <source>
        <dbReference type="EMBL" id="ROT78136.1"/>
    </source>
</evidence>
<dbReference type="InterPro" id="IPR019594">
    <property type="entry name" value="Glu/Gly-bd"/>
</dbReference>
<dbReference type="PANTHER" id="PTHR42643">
    <property type="entry name" value="IONOTROPIC RECEPTOR 20A-RELATED"/>
    <property type="match status" value="1"/>
</dbReference>
<evidence type="ECO:0000259" key="15">
    <source>
        <dbReference type="SMART" id="SM00918"/>
    </source>
</evidence>
<keyword evidence="11" id="KW-1071">Ligand-gated ion channel</keyword>
<reference evidence="16 17" key="1">
    <citation type="submission" date="2018-04" db="EMBL/GenBank/DDBJ databases">
        <authorList>
            <person name="Zhang X."/>
            <person name="Yuan J."/>
            <person name="Li F."/>
            <person name="Xiang J."/>
        </authorList>
    </citation>
    <scope>NUCLEOTIDE SEQUENCE [LARGE SCALE GENOMIC DNA]</scope>
    <source>
        <tissue evidence="16">Muscle</tissue>
    </source>
</reference>
<protein>
    <submittedName>
        <fullName evidence="16">Variant Ionotropic Glutamate Receptor</fullName>
    </submittedName>
</protein>
<dbReference type="EMBL" id="QCYY01001426">
    <property type="protein sequence ID" value="ROT78136.1"/>
    <property type="molecule type" value="Genomic_DNA"/>
</dbReference>
<keyword evidence="5 14" id="KW-0812">Transmembrane</keyword>
<keyword evidence="10" id="KW-0325">Glycoprotein</keyword>
<keyword evidence="7" id="KW-0406">Ion transport</keyword>
<evidence type="ECO:0000256" key="8">
    <source>
        <dbReference type="ARBA" id="ARBA00023136"/>
    </source>
</evidence>
<evidence type="ECO:0000256" key="12">
    <source>
        <dbReference type="ARBA" id="ARBA00023303"/>
    </source>
</evidence>
<evidence type="ECO:0000256" key="1">
    <source>
        <dbReference type="ARBA" id="ARBA00004651"/>
    </source>
</evidence>
<evidence type="ECO:0000256" key="6">
    <source>
        <dbReference type="ARBA" id="ARBA00022989"/>
    </source>
</evidence>
<dbReference type="STRING" id="6689.A0A3R7PP02"/>
<evidence type="ECO:0000256" key="7">
    <source>
        <dbReference type="ARBA" id="ARBA00023065"/>
    </source>
</evidence>
<dbReference type="InterPro" id="IPR001320">
    <property type="entry name" value="Iontro_rcpt_C"/>
</dbReference>
<keyword evidence="6 14" id="KW-1133">Transmembrane helix</keyword>
<evidence type="ECO:0000256" key="11">
    <source>
        <dbReference type="ARBA" id="ARBA00023286"/>
    </source>
</evidence>
<evidence type="ECO:0000256" key="4">
    <source>
        <dbReference type="ARBA" id="ARBA00022475"/>
    </source>
</evidence>
<evidence type="ECO:0000313" key="17">
    <source>
        <dbReference type="Proteomes" id="UP000283509"/>
    </source>
</evidence>
<proteinExistence type="inferred from homology"/>
<accession>A0A3R7PP02</accession>
<dbReference type="GO" id="GO:0005886">
    <property type="term" value="C:plasma membrane"/>
    <property type="evidence" value="ECO:0007669"/>
    <property type="project" value="UniProtKB-SubCell"/>
</dbReference>
<feature type="transmembrane region" description="Helical" evidence="14">
    <location>
        <begin position="198"/>
        <end position="216"/>
    </location>
</feature>
<comment type="similarity">
    <text evidence="2">Belongs to the glutamate-gated ion channel (TC 1.A.10.1) family.</text>
</comment>
<evidence type="ECO:0000256" key="3">
    <source>
        <dbReference type="ARBA" id="ARBA00022448"/>
    </source>
</evidence>
<feature type="domain" description="Ionotropic glutamate receptor L-glutamate and glycine-binding" evidence="15">
    <location>
        <begin position="18"/>
        <end position="78"/>
    </location>
</feature>
<dbReference type="Pfam" id="PF00060">
    <property type="entry name" value="Lig_chan"/>
    <property type="match status" value="1"/>
</dbReference>
<organism evidence="16 17">
    <name type="scientific">Penaeus vannamei</name>
    <name type="common">Whiteleg shrimp</name>
    <name type="synonym">Litopenaeus vannamei</name>
    <dbReference type="NCBI Taxonomy" id="6689"/>
    <lineage>
        <taxon>Eukaryota</taxon>
        <taxon>Metazoa</taxon>
        <taxon>Ecdysozoa</taxon>
        <taxon>Arthropoda</taxon>
        <taxon>Crustacea</taxon>
        <taxon>Multicrustacea</taxon>
        <taxon>Malacostraca</taxon>
        <taxon>Eumalacostraca</taxon>
        <taxon>Eucarida</taxon>
        <taxon>Decapoda</taxon>
        <taxon>Dendrobranchiata</taxon>
        <taxon>Penaeoidea</taxon>
        <taxon>Penaeidae</taxon>
        <taxon>Penaeus</taxon>
    </lineage>
</organism>
<evidence type="ECO:0000256" key="9">
    <source>
        <dbReference type="ARBA" id="ARBA00023170"/>
    </source>
</evidence>
<dbReference type="SUPFAM" id="SSF53850">
    <property type="entry name" value="Periplasmic binding protein-like II"/>
    <property type="match status" value="1"/>
</dbReference>
<evidence type="ECO:0000256" key="10">
    <source>
        <dbReference type="ARBA" id="ARBA00023180"/>
    </source>
</evidence>
<keyword evidence="9 16" id="KW-0675">Receptor</keyword>
<keyword evidence="8 14" id="KW-0472">Membrane</keyword>
<keyword evidence="17" id="KW-1185">Reference proteome</keyword>
<keyword evidence="3" id="KW-0813">Transport</keyword>
<gene>
    <name evidence="16" type="ORF">C7M84_003150</name>
</gene>
<comment type="caution">
    <text evidence="16">The sequence shown here is derived from an EMBL/GenBank/DDBJ whole genome shotgun (WGS) entry which is preliminary data.</text>
</comment>
<dbReference type="PANTHER" id="PTHR42643:SF24">
    <property type="entry name" value="IONOTROPIC RECEPTOR 60A"/>
    <property type="match status" value="1"/>
</dbReference>
<dbReference type="Gene3D" id="3.40.190.10">
    <property type="entry name" value="Periplasmic binding protein-like II"/>
    <property type="match status" value="1"/>
</dbReference>
<dbReference type="Pfam" id="PF10613">
    <property type="entry name" value="Lig_chan-Glu_bd"/>
    <property type="match status" value="1"/>
</dbReference>
<dbReference type="AlphaFoldDB" id="A0A3R7PP02"/>
<evidence type="ECO:0000256" key="14">
    <source>
        <dbReference type="SAM" id="Phobius"/>
    </source>
</evidence>
<dbReference type="Gene3D" id="1.10.287.70">
    <property type="match status" value="1"/>
</dbReference>
<comment type="subcellular location">
    <subcellularLocation>
        <location evidence="1">Cell membrane</location>
        <topology evidence="1">Multi-pass membrane protein</topology>
    </subcellularLocation>
</comment>
<dbReference type="GO" id="GO:0050906">
    <property type="term" value="P:detection of stimulus involved in sensory perception"/>
    <property type="evidence" value="ECO:0007669"/>
    <property type="project" value="UniProtKB-ARBA"/>
</dbReference>
<dbReference type="OrthoDB" id="6360753at2759"/>